<evidence type="ECO:0000256" key="17">
    <source>
        <dbReference type="PROSITE-ProRule" id="PRU00433"/>
    </source>
</evidence>
<feature type="transmembrane region" description="Helical" evidence="18">
    <location>
        <begin position="59"/>
        <end position="81"/>
    </location>
</feature>
<evidence type="ECO:0000256" key="10">
    <source>
        <dbReference type="ARBA" id="ARBA00022982"/>
    </source>
</evidence>
<dbReference type="CDD" id="cd04213">
    <property type="entry name" value="CuRO_CcO_Caa3_II"/>
    <property type="match status" value="1"/>
</dbReference>
<comment type="similarity">
    <text evidence="2">Belongs to the cytochrome c oxidase subunit 2 family.</text>
</comment>
<reference evidence="21 22" key="1">
    <citation type="submission" date="2020-08" db="EMBL/GenBank/DDBJ databases">
        <title>Genomic Encyclopedia of Type Strains, Phase IV (KMG-IV): sequencing the most valuable type-strain genomes for metagenomic binning, comparative biology and taxonomic classification.</title>
        <authorList>
            <person name="Goeker M."/>
        </authorList>
    </citation>
    <scope>NUCLEOTIDE SEQUENCE [LARGE SCALE GENOMIC DNA]</scope>
    <source>
        <strain evidence="21 22">DSM 27939</strain>
    </source>
</reference>
<gene>
    <name evidence="21" type="ORF">HNQ08_002540</name>
</gene>
<organism evidence="21 22">
    <name type="scientific">Deinococcus humi</name>
    <dbReference type="NCBI Taxonomy" id="662880"/>
    <lineage>
        <taxon>Bacteria</taxon>
        <taxon>Thermotogati</taxon>
        <taxon>Deinococcota</taxon>
        <taxon>Deinococci</taxon>
        <taxon>Deinococcales</taxon>
        <taxon>Deinococcaceae</taxon>
        <taxon>Deinococcus</taxon>
    </lineage>
</organism>
<dbReference type="PANTHER" id="PTHR22888:SF9">
    <property type="entry name" value="CYTOCHROME C OXIDASE SUBUNIT 2"/>
    <property type="match status" value="1"/>
</dbReference>
<evidence type="ECO:0000256" key="11">
    <source>
        <dbReference type="ARBA" id="ARBA00022989"/>
    </source>
</evidence>
<evidence type="ECO:0000256" key="3">
    <source>
        <dbReference type="ARBA" id="ARBA00012949"/>
    </source>
</evidence>
<dbReference type="RefSeq" id="WP_184132318.1">
    <property type="nucleotide sequence ID" value="NZ_JACHFL010000005.1"/>
</dbReference>
<keyword evidence="4" id="KW-0813">Transport</keyword>
<evidence type="ECO:0000256" key="13">
    <source>
        <dbReference type="ARBA" id="ARBA00023008"/>
    </source>
</evidence>
<sequence>MFDVQGPEAARVAEWSWLLFGVAGLVFVVVLALIGFALLRRRRGGALHDQLPQAQERKWFTFVLIAGGIVPAVVLSTVMGVNVYSERTVAAEAERPAVTVEVIGHQWWWEMFYPGAGFTTANEIHVPVGQRVELKLTSADVIHSFWVPQLSPKYDLIPGQTNTLTFTADHVGIYRGQCAELCGTQHAHMAFLVVVDSAQDYAAWTARQRQPAPNPTANTAAFEGQQLFQGSACVYCHAVRGTTASSRLGPDLTHIASRMALGAGTLVNNRGNLSGWIVNAQAVKPGNKMPPMYLSSGELESLVAYLETLR</sequence>
<dbReference type="InterPro" id="IPR036909">
    <property type="entry name" value="Cyt_c-like_dom_sf"/>
</dbReference>
<dbReference type="SUPFAM" id="SSF49503">
    <property type="entry name" value="Cupredoxins"/>
    <property type="match status" value="1"/>
</dbReference>
<dbReference type="InterPro" id="IPR034236">
    <property type="entry name" value="CuRO_CcO_Caa3_II"/>
</dbReference>
<evidence type="ECO:0000256" key="7">
    <source>
        <dbReference type="ARBA" id="ARBA00022692"/>
    </source>
</evidence>
<dbReference type="GO" id="GO:0016020">
    <property type="term" value="C:membrane"/>
    <property type="evidence" value="ECO:0007669"/>
    <property type="project" value="UniProtKB-SubCell"/>
</dbReference>
<dbReference type="GO" id="GO:0016491">
    <property type="term" value="F:oxidoreductase activity"/>
    <property type="evidence" value="ECO:0007669"/>
    <property type="project" value="InterPro"/>
</dbReference>
<dbReference type="PANTHER" id="PTHR22888">
    <property type="entry name" value="CYTOCHROME C OXIDASE, SUBUNIT II"/>
    <property type="match status" value="1"/>
</dbReference>
<dbReference type="Gene3D" id="1.10.287.90">
    <property type="match status" value="1"/>
</dbReference>
<evidence type="ECO:0000256" key="9">
    <source>
        <dbReference type="ARBA" id="ARBA00022967"/>
    </source>
</evidence>
<dbReference type="PROSITE" id="PS50857">
    <property type="entry name" value="COX2_CUA"/>
    <property type="match status" value="1"/>
</dbReference>
<keyword evidence="6" id="KW-0679">Respiratory chain</keyword>
<keyword evidence="5 17" id="KW-0349">Heme</keyword>
<keyword evidence="14 18" id="KW-0472">Membrane</keyword>
<feature type="domain" description="Cytochrome c" evidence="20">
    <location>
        <begin position="219"/>
        <end position="310"/>
    </location>
</feature>
<evidence type="ECO:0000259" key="19">
    <source>
        <dbReference type="PROSITE" id="PS50857"/>
    </source>
</evidence>
<evidence type="ECO:0000256" key="2">
    <source>
        <dbReference type="ARBA" id="ARBA00007866"/>
    </source>
</evidence>
<protein>
    <recommendedName>
        <fullName evidence="3">cytochrome-c oxidase</fullName>
        <ecNumber evidence="3">7.1.1.9</ecNumber>
    </recommendedName>
    <alternativeName>
        <fullName evidence="16">Cytochrome aa3 subunit 2</fullName>
    </alternativeName>
</protein>
<evidence type="ECO:0000256" key="6">
    <source>
        <dbReference type="ARBA" id="ARBA00022660"/>
    </source>
</evidence>
<feature type="domain" description="Cytochrome oxidase subunit II copper A binding" evidence="19">
    <location>
        <begin position="95"/>
        <end position="207"/>
    </location>
</feature>
<dbReference type="GO" id="GO:0004129">
    <property type="term" value="F:cytochrome-c oxidase activity"/>
    <property type="evidence" value="ECO:0007669"/>
    <property type="project" value="UniProtKB-EC"/>
</dbReference>
<dbReference type="Gene3D" id="2.60.40.420">
    <property type="entry name" value="Cupredoxins - blue copper proteins"/>
    <property type="match status" value="1"/>
</dbReference>
<dbReference type="Pfam" id="PF00116">
    <property type="entry name" value="COX2"/>
    <property type="match status" value="1"/>
</dbReference>
<dbReference type="InterPro" id="IPR001505">
    <property type="entry name" value="Copper_CuA"/>
</dbReference>
<dbReference type="GO" id="GO:0005507">
    <property type="term" value="F:copper ion binding"/>
    <property type="evidence" value="ECO:0007669"/>
    <property type="project" value="InterPro"/>
</dbReference>
<evidence type="ECO:0000256" key="5">
    <source>
        <dbReference type="ARBA" id="ARBA00022617"/>
    </source>
</evidence>
<dbReference type="Proteomes" id="UP000552709">
    <property type="component" value="Unassembled WGS sequence"/>
</dbReference>
<name>A0A7W8JUD7_9DEIO</name>
<dbReference type="InterPro" id="IPR008972">
    <property type="entry name" value="Cupredoxin"/>
</dbReference>
<comment type="function">
    <text evidence="15">Subunits I and II form the functional core of the enzyme complex. Electrons originating in cytochrome c are transferred via heme a and Cu(A) to the binuclear center formed by heme a3 and Cu(B).</text>
</comment>
<evidence type="ECO:0000259" key="20">
    <source>
        <dbReference type="PROSITE" id="PS51007"/>
    </source>
</evidence>
<evidence type="ECO:0000256" key="12">
    <source>
        <dbReference type="ARBA" id="ARBA00023004"/>
    </source>
</evidence>
<dbReference type="PROSITE" id="PS00078">
    <property type="entry name" value="COX2"/>
    <property type="match status" value="1"/>
</dbReference>
<comment type="caution">
    <text evidence="21">The sequence shown here is derived from an EMBL/GenBank/DDBJ whole genome shotgun (WGS) entry which is preliminary data.</text>
</comment>
<keyword evidence="9" id="KW-1278">Translocase</keyword>
<dbReference type="InterPro" id="IPR009056">
    <property type="entry name" value="Cyt_c-like_dom"/>
</dbReference>
<dbReference type="InterPro" id="IPR036257">
    <property type="entry name" value="Cyt_c_oxidase_su2_TM_sf"/>
</dbReference>
<comment type="subcellular location">
    <subcellularLocation>
        <location evidence="1">Membrane</location>
        <topology evidence="1">Multi-pass membrane protein</topology>
    </subcellularLocation>
</comment>
<dbReference type="Pfam" id="PF00034">
    <property type="entry name" value="Cytochrom_C"/>
    <property type="match status" value="1"/>
</dbReference>
<proteinExistence type="inferred from homology"/>
<feature type="transmembrane region" description="Helical" evidence="18">
    <location>
        <begin position="15"/>
        <end position="39"/>
    </location>
</feature>
<dbReference type="InterPro" id="IPR045187">
    <property type="entry name" value="CcO_II"/>
</dbReference>
<accession>A0A7W8JUD7</accession>
<keyword evidence="7 18" id="KW-0812">Transmembrane</keyword>
<dbReference type="NCBIfam" id="TIGR02866">
    <property type="entry name" value="CoxB"/>
    <property type="match status" value="1"/>
</dbReference>
<evidence type="ECO:0000313" key="22">
    <source>
        <dbReference type="Proteomes" id="UP000552709"/>
    </source>
</evidence>
<dbReference type="PROSITE" id="PS51007">
    <property type="entry name" value="CYTC"/>
    <property type="match status" value="1"/>
</dbReference>
<keyword evidence="11 18" id="KW-1133">Transmembrane helix</keyword>
<evidence type="ECO:0000313" key="21">
    <source>
        <dbReference type="EMBL" id="MBB5363442.1"/>
    </source>
</evidence>
<keyword evidence="8 17" id="KW-0479">Metal-binding</keyword>
<keyword evidence="22" id="KW-1185">Reference proteome</keyword>
<dbReference type="GO" id="GO:0042773">
    <property type="term" value="P:ATP synthesis coupled electron transport"/>
    <property type="evidence" value="ECO:0007669"/>
    <property type="project" value="TreeGrafter"/>
</dbReference>
<evidence type="ECO:0000256" key="15">
    <source>
        <dbReference type="ARBA" id="ARBA00024688"/>
    </source>
</evidence>
<evidence type="ECO:0000256" key="4">
    <source>
        <dbReference type="ARBA" id="ARBA00022448"/>
    </source>
</evidence>
<evidence type="ECO:0000256" key="16">
    <source>
        <dbReference type="ARBA" id="ARBA00031399"/>
    </source>
</evidence>
<dbReference type="AlphaFoldDB" id="A0A7W8JUD7"/>
<evidence type="ECO:0000256" key="8">
    <source>
        <dbReference type="ARBA" id="ARBA00022723"/>
    </source>
</evidence>
<dbReference type="GO" id="GO:0020037">
    <property type="term" value="F:heme binding"/>
    <property type="evidence" value="ECO:0007669"/>
    <property type="project" value="InterPro"/>
</dbReference>
<dbReference type="EMBL" id="JACHFL010000005">
    <property type="protein sequence ID" value="MBB5363442.1"/>
    <property type="molecule type" value="Genomic_DNA"/>
</dbReference>
<evidence type="ECO:0000256" key="1">
    <source>
        <dbReference type="ARBA" id="ARBA00004141"/>
    </source>
</evidence>
<keyword evidence="10" id="KW-0249">Electron transport</keyword>
<dbReference type="InterPro" id="IPR014222">
    <property type="entry name" value="Cyt_c_oxidase_su2"/>
</dbReference>
<dbReference type="SUPFAM" id="SSF46626">
    <property type="entry name" value="Cytochrome c"/>
    <property type="match status" value="1"/>
</dbReference>
<dbReference type="EC" id="7.1.1.9" evidence="3"/>
<evidence type="ECO:0000256" key="18">
    <source>
        <dbReference type="SAM" id="Phobius"/>
    </source>
</evidence>
<keyword evidence="13" id="KW-0186">Copper</keyword>
<evidence type="ECO:0000256" key="14">
    <source>
        <dbReference type="ARBA" id="ARBA00023136"/>
    </source>
</evidence>
<dbReference type="InterPro" id="IPR002429">
    <property type="entry name" value="CcO_II-like_C"/>
</dbReference>
<keyword evidence="12 17" id="KW-0408">Iron</keyword>